<reference evidence="1 2" key="1">
    <citation type="submission" date="2020-02" db="EMBL/GenBank/DDBJ databases">
        <title>Whole-genome analyses of novel actinobacteria.</title>
        <authorList>
            <person name="Sahin N."/>
            <person name="Tatar D."/>
        </authorList>
    </citation>
    <scope>NUCLEOTIDE SEQUENCE [LARGE SCALE GENOMIC DNA]</scope>
    <source>
        <strain evidence="1 2">SB3404</strain>
    </source>
</reference>
<dbReference type="InterPro" id="IPR046306">
    <property type="entry name" value="DUF6421"/>
</dbReference>
<dbReference type="Proteomes" id="UP000477722">
    <property type="component" value="Unassembled WGS sequence"/>
</dbReference>
<keyword evidence="2" id="KW-1185">Reference proteome</keyword>
<evidence type="ECO:0000313" key="2">
    <source>
        <dbReference type="Proteomes" id="UP000477722"/>
    </source>
</evidence>
<accession>A0A6G4WX22</accession>
<organism evidence="1 2">
    <name type="scientific">Streptomyces boncukensis</name>
    <dbReference type="NCBI Taxonomy" id="2711219"/>
    <lineage>
        <taxon>Bacteria</taxon>
        <taxon>Bacillati</taxon>
        <taxon>Actinomycetota</taxon>
        <taxon>Actinomycetes</taxon>
        <taxon>Kitasatosporales</taxon>
        <taxon>Streptomycetaceae</taxon>
        <taxon>Streptomyces</taxon>
    </lineage>
</organism>
<comment type="caution">
    <text evidence="1">The sequence shown here is derived from an EMBL/GenBank/DDBJ whole genome shotgun (WGS) entry which is preliminary data.</text>
</comment>
<protein>
    <submittedName>
        <fullName evidence="1">Uncharacterized protein</fullName>
    </submittedName>
</protein>
<name>A0A6G4WX22_9ACTN</name>
<dbReference type="EMBL" id="JAAKZZ010000125">
    <property type="protein sequence ID" value="NGO69563.1"/>
    <property type="molecule type" value="Genomic_DNA"/>
</dbReference>
<proteinExistence type="predicted"/>
<dbReference type="RefSeq" id="WP_165299248.1">
    <property type="nucleotide sequence ID" value="NZ_JAAKZZ010000125.1"/>
</dbReference>
<sequence>MSGALPYDDAMVPEAYALTRTLIPRVNAFRRRQRDDGTVAAPSADAARELTAVGAEGAAWLRSHGRAEQADALTADVADWVAAGLDTPPHFARSRDALAAPPDGGWAAFLAPVHTTNSVPPVGSRLEFFLVRRREPDALGRLARDFPHPKNNCQATVLLAGSDGFARGNCLVFFPENVAAHDKVRGQAYAIFFFSKFRRIHETYALPSAEAVLTPDSVPRSSQGLDPETCYQARALWGYLHDYFHHQGPWPLDQHVKLKMNWFIGVLEELKVDARTALACAADGVPHGSEQIDMILLERVFRYPLADDAQRSFDAATGVFLFSWLRERDALTPEGGALRLHRPRVLAALRELADAVAELEAAATTPRAYRSAAKALVRTLLPEGADGDRYRFTGEQRVLRTVRASLASAPALAFTPAER</sequence>
<gene>
    <name evidence="1" type="ORF">G5C65_14605</name>
</gene>
<evidence type="ECO:0000313" key="1">
    <source>
        <dbReference type="EMBL" id="NGO69563.1"/>
    </source>
</evidence>
<dbReference type="Pfam" id="PF19985">
    <property type="entry name" value="DUF6421"/>
    <property type="match status" value="1"/>
</dbReference>
<dbReference type="AlphaFoldDB" id="A0A6G4WX22"/>